<dbReference type="InterPro" id="IPR043128">
    <property type="entry name" value="Rev_trsase/Diguanyl_cyclase"/>
</dbReference>
<dbReference type="InterPro" id="IPR000160">
    <property type="entry name" value="GGDEF_dom"/>
</dbReference>
<keyword evidence="4" id="KW-1185">Reference proteome</keyword>
<sequence length="471" mass="48778">MDPLLEQRLLICPSLPTLPAVAMEVLRLCREEDVDLALIAGAVSNDPALAARLLRAANSASLATRGQVGTVSRAVALLGSQTTLTICLSFSLLRMRRSGDGGGLDHPAFWRRAVFSALAGRALGEHLHLDPEETLLAALLQDVGMLALAAVLPEEYGALWREAGGDHPRLVELERRALGADHAEVTRLLLQRWNLPPALQEAALASHAPPGPAAAPDRGRQFLQAVHLSGPLADVWTSTSPGEAAARALAAAQARLGLGAEVISTILSRMAVAVPEAATDFEFDLGGPGRMESVLEEARASLAGRFGPAVAGAEDRAPSGREDGALDRTSALALGRAQARRKPLAALVATLEGTGEEGCPPQLLALLAGCIRRGDLVGALGASARVLLIDTAPDGAVRVAERILRQAEAAHLPVSIGLALHEPDEGFAAADDLLGAAESALAAAHRPGGGRLGQVRARHPVPVLCQPGGLP</sequence>
<dbReference type="Pfam" id="PF08668">
    <property type="entry name" value="HDOD"/>
    <property type="match status" value="1"/>
</dbReference>
<dbReference type="RefSeq" id="WP_248341509.1">
    <property type="nucleotide sequence ID" value="NZ_AP025592.1"/>
</dbReference>
<dbReference type="PANTHER" id="PTHR33525:SF3">
    <property type="entry name" value="RIBONUCLEASE Y"/>
    <property type="match status" value="1"/>
</dbReference>
<dbReference type="PROSITE" id="PS50887">
    <property type="entry name" value="GGDEF"/>
    <property type="match status" value="1"/>
</dbReference>
<dbReference type="SUPFAM" id="SSF55073">
    <property type="entry name" value="Nucleotide cyclase"/>
    <property type="match status" value="1"/>
</dbReference>
<evidence type="ECO:0000313" key="3">
    <source>
        <dbReference type="EMBL" id="BDG09362.1"/>
    </source>
</evidence>
<name>A0ABM7XC24_9BACT</name>
<evidence type="ECO:0000259" key="1">
    <source>
        <dbReference type="PROSITE" id="PS50887"/>
    </source>
</evidence>
<dbReference type="Proteomes" id="UP001162734">
    <property type="component" value="Chromosome"/>
</dbReference>
<dbReference type="InterPro" id="IPR013976">
    <property type="entry name" value="HDOD"/>
</dbReference>
<feature type="domain" description="HDOD" evidence="2">
    <location>
        <begin position="15"/>
        <end position="209"/>
    </location>
</feature>
<reference evidence="4" key="1">
    <citation type="journal article" date="2022" name="Int. J. Syst. Evol. Microbiol.">
        <title>Anaeromyxobacter oryzae sp. nov., Anaeromyxobacter diazotrophicus sp. nov. and Anaeromyxobacter paludicola sp. nov., isolated from paddy soils.</title>
        <authorList>
            <person name="Itoh H."/>
            <person name="Xu Z."/>
            <person name="Mise K."/>
            <person name="Masuda Y."/>
            <person name="Ushijima N."/>
            <person name="Hayakawa C."/>
            <person name="Shiratori Y."/>
            <person name="Senoo K."/>
        </authorList>
    </citation>
    <scope>NUCLEOTIDE SEQUENCE [LARGE SCALE GENOMIC DNA]</scope>
    <source>
        <strain evidence="4">Red630</strain>
    </source>
</reference>
<dbReference type="SUPFAM" id="SSF109604">
    <property type="entry name" value="HD-domain/PDEase-like"/>
    <property type="match status" value="1"/>
</dbReference>
<dbReference type="Gene3D" id="1.10.3210.10">
    <property type="entry name" value="Hypothetical protein af1432"/>
    <property type="match status" value="1"/>
</dbReference>
<evidence type="ECO:0000313" key="4">
    <source>
        <dbReference type="Proteomes" id="UP001162734"/>
    </source>
</evidence>
<protein>
    <recommendedName>
        <fullName evidence="5">HDOD domain-containing protein</fullName>
    </recommendedName>
</protein>
<evidence type="ECO:0008006" key="5">
    <source>
        <dbReference type="Google" id="ProtNLM"/>
    </source>
</evidence>
<gene>
    <name evidence="3" type="ORF">AMPC_24750</name>
</gene>
<dbReference type="Gene3D" id="3.30.70.270">
    <property type="match status" value="1"/>
</dbReference>
<dbReference type="InterPro" id="IPR052340">
    <property type="entry name" value="RNase_Y/CdgJ"/>
</dbReference>
<evidence type="ECO:0000259" key="2">
    <source>
        <dbReference type="PROSITE" id="PS51833"/>
    </source>
</evidence>
<organism evidence="3 4">
    <name type="scientific">Anaeromyxobacter paludicola</name>
    <dbReference type="NCBI Taxonomy" id="2918171"/>
    <lineage>
        <taxon>Bacteria</taxon>
        <taxon>Pseudomonadati</taxon>
        <taxon>Myxococcota</taxon>
        <taxon>Myxococcia</taxon>
        <taxon>Myxococcales</taxon>
        <taxon>Cystobacterineae</taxon>
        <taxon>Anaeromyxobacteraceae</taxon>
        <taxon>Anaeromyxobacter</taxon>
    </lineage>
</organism>
<dbReference type="EMBL" id="AP025592">
    <property type="protein sequence ID" value="BDG09362.1"/>
    <property type="molecule type" value="Genomic_DNA"/>
</dbReference>
<feature type="domain" description="GGDEF" evidence="1">
    <location>
        <begin position="342"/>
        <end position="457"/>
    </location>
</feature>
<dbReference type="InterPro" id="IPR029787">
    <property type="entry name" value="Nucleotide_cyclase"/>
</dbReference>
<dbReference type="PROSITE" id="PS51833">
    <property type="entry name" value="HDOD"/>
    <property type="match status" value="1"/>
</dbReference>
<accession>A0ABM7XC24</accession>
<dbReference type="PANTHER" id="PTHR33525">
    <property type="match status" value="1"/>
</dbReference>
<proteinExistence type="predicted"/>